<dbReference type="EMBL" id="JAKLTR010000002">
    <property type="protein sequence ID" value="MCG2613574.1"/>
    <property type="molecule type" value="Genomic_DNA"/>
</dbReference>
<protein>
    <submittedName>
        <fullName evidence="2">DUF456 domain-containing protein</fullName>
    </submittedName>
</protein>
<dbReference type="Proteomes" id="UP001165367">
    <property type="component" value="Unassembled WGS sequence"/>
</dbReference>
<keyword evidence="1" id="KW-0812">Transmembrane</keyword>
<organism evidence="2 3">
    <name type="scientific">Terrimonas ginsenosidimutans</name>
    <dbReference type="NCBI Taxonomy" id="2908004"/>
    <lineage>
        <taxon>Bacteria</taxon>
        <taxon>Pseudomonadati</taxon>
        <taxon>Bacteroidota</taxon>
        <taxon>Chitinophagia</taxon>
        <taxon>Chitinophagales</taxon>
        <taxon>Chitinophagaceae</taxon>
        <taxon>Terrimonas</taxon>
    </lineage>
</organism>
<dbReference type="PANTHER" id="PTHR39165">
    <property type="entry name" value="IG HYPOTHETICAL 17883"/>
    <property type="match status" value="1"/>
</dbReference>
<evidence type="ECO:0000313" key="3">
    <source>
        <dbReference type="Proteomes" id="UP001165367"/>
    </source>
</evidence>
<feature type="transmembrane region" description="Helical" evidence="1">
    <location>
        <begin position="83"/>
        <end position="111"/>
    </location>
</feature>
<dbReference type="RefSeq" id="WP_237868971.1">
    <property type="nucleotide sequence ID" value="NZ_JAKLTR010000002.1"/>
</dbReference>
<comment type="caution">
    <text evidence="2">The sequence shown here is derived from an EMBL/GenBank/DDBJ whole genome shotgun (WGS) entry which is preliminary data.</text>
</comment>
<evidence type="ECO:0000313" key="2">
    <source>
        <dbReference type="EMBL" id="MCG2613574.1"/>
    </source>
</evidence>
<accession>A0ABS9KMN4</accession>
<keyword evidence="1" id="KW-0472">Membrane</keyword>
<keyword evidence="3" id="KW-1185">Reference proteome</keyword>
<reference evidence="2" key="1">
    <citation type="submission" date="2022-01" db="EMBL/GenBank/DDBJ databases">
        <authorList>
            <person name="Jo J.-H."/>
            <person name="Im W.-T."/>
        </authorList>
    </citation>
    <scope>NUCLEOTIDE SEQUENCE</scope>
    <source>
        <strain evidence="2">NA20</strain>
    </source>
</reference>
<dbReference type="InterPro" id="IPR007403">
    <property type="entry name" value="DUF456"/>
</dbReference>
<keyword evidence="1" id="KW-1133">Transmembrane helix</keyword>
<gene>
    <name evidence="2" type="ORF">LZZ85_04750</name>
</gene>
<evidence type="ECO:0000256" key="1">
    <source>
        <dbReference type="SAM" id="Phobius"/>
    </source>
</evidence>
<name>A0ABS9KMN4_9BACT</name>
<dbReference type="Pfam" id="PF04306">
    <property type="entry name" value="DUF456"/>
    <property type="match status" value="1"/>
</dbReference>
<feature type="transmembrane region" description="Helical" evidence="1">
    <location>
        <begin position="51"/>
        <end position="71"/>
    </location>
</feature>
<dbReference type="PANTHER" id="PTHR39165:SF1">
    <property type="entry name" value="DUF456 DOMAIN-CONTAINING PROTEIN"/>
    <property type="match status" value="1"/>
</dbReference>
<feature type="transmembrane region" description="Helical" evidence="1">
    <location>
        <begin position="131"/>
        <end position="153"/>
    </location>
</feature>
<proteinExistence type="predicted"/>
<sequence length="156" mass="17018">MEYIWITLGIILCLVAVAGSILPLLPGPPIAFIGLLIQQLRDPNPFSTRFLWIWAAITVASLILDYLIPIWGTKRFGGTKYGAWGCTLGFVLAFWMGPVGVIVGPFLGAFVGEMIGGQSTDRSFKSAVGSFVGFLLGSFMKIVICLFMLYYVIKSI</sequence>